<dbReference type="AlphaFoldDB" id="A0AAV8WTH7"/>
<dbReference type="Proteomes" id="UP001162156">
    <property type="component" value="Unassembled WGS sequence"/>
</dbReference>
<reference evidence="1" key="1">
    <citation type="journal article" date="2023" name="Insect Mol. Biol.">
        <title>Genome sequencing provides insights into the evolution of gene families encoding plant cell wall-degrading enzymes in longhorned beetles.</title>
        <authorList>
            <person name="Shin N.R."/>
            <person name="Okamura Y."/>
            <person name="Kirsch R."/>
            <person name="Pauchet Y."/>
        </authorList>
    </citation>
    <scope>NUCLEOTIDE SEQUENCE</scope>
    <source>
        <strain evidence="1">RBIC_L_NR</strain>
    </source>
</reference>
<name>A0AAV8WTH7_9CUCU</name>
<proteinExistence type="predicted"/>
<protein>
    <recommendedName>
        <fullName evidence="3">HTH CENPB-type domain-containing protein</fullName>
    </recommendedName>
</protein>
<evidence type="ECO:0008006" key="3">
    <source>
        <dbReference type="Google" id="ProtNLM"/>
    </source>
</evidence>
<organism evidence="1 2">
    <name type="scientific">Rhamnusium bicolor</name>
    <dbReference type="NCBI Taxonomy" id="1586634"/>
    <lineage>
        <taxon>Eukaryota</taxon>
        <taxon>Metazoa</taxon>
        <taxon>Ecdysozoa</taxon>
        <taxon>Arthropoda</taxon>
        <taxon>Hexapoda</taxon>
        <taxon>Insecta</taxon>
        <taxon>Pterygota</taxon>
        <taxon>Neoptera</taxon>
        <taxon>Endopterygota</taxon>
        <taxon>Coleoptera</taxon>
        <taxon>Polyphaga</taxon>
        <taxon>Cucujiformia</taxon>
        <taxon>Chrysomeloidea</taxon>
        <taxon>Cerambycidae</taxon>
        <taxon>Lepturinae</taxon>
        <taxon>Rhagiini</taxon>
        <taxon>Rhamnusium</taxon>
    </lineage>
</organism>
<evidence type="ECO:0000313" key="2">
    <source>
        <dbReference type="Proteomes" id="UP001162156"/>
    </source>
</evidence>
<evidence type="ECO:0000313" key="1">
    <source>
        <dbReference type="EMBL" id="KAJ8929688.1"/>
    </source>
</evidence>
<comment type="caution">
    <text evidence="1">The sequence shown here is derived from an EMBL/GenBank/DDBJ whole genome shotgun (WGS) entry which is preliminary data.</text>
</comment>
<accession>A0AAV8WTH7</accession>
<keyword evidence="2" id="KW-1185">Reference proteome</keyword>
<dbReference type="EMBL" id="JANEYF010004915">
    <property type="protein sequence ID" value="KAJ8929688.1"/>
    <property type="molecule type" value="Genomic_DNA"/>
</dbReference>
<sequence>MARAGFPIGKTQLLDSVQHIMIELKRNNPFKNNRPGKSWYGSFLKRNENISLRTPQNLTASRASVTKSQLNIWFSEVYKYLKIEKYDHILEYPSRVFNADEAAFF</sequence>
<gene>
    <name evidence="1" type="ORF">NQ314_017599</name>
</gene>